<gene>
    <name evidence="1" type="ORF">E2C01_001883</name>
</gene>
<keyword evidence="2" id="KW-1185">Reference proteome</keyword>
<dbReference type="AlphaFoldDB" id="A0A5B7CID7"/>
<organism evidence="1 2">
    <name type="scientific">Portunus trituberculatus</name>
    <name type="common">Swimming crab</name>
    <name type="synonym">Neptunus trituberculatus</name>
    <dbReference type="NCBI Taxonomy" id="210409"/>
    <lineage>
        <taxon>Eukaryota</taxon>
        <taxon>Metazoa</taxon>
        <taxon>Ecdysozoa</taxon>
        <taxon>Arthropoda</taxon>
        <taxon>Crustacea</taxon>
        <taxon>Multicrustacea</taxon>
        <taxon>Malacostraca</taxon>
        <taxon>Eumalacostraca</taxon>
        <taxon>Eucarida</taxon>
        <taxon>Decapoda</taxon>
        <taxon>Pleocyemata</taxon>
        <taxon>Brachyura</taxon>
        <taxon>Eubrachyura</taxon>
        <taxon>Portunoidea</taxon>
        <taxon>Portunidae</taxon>
        <taxon>Portuninae</taxon>
        <taxon>Portunus</taxon>
    </lineage>
</organism>
<dbReference type="Proteomes" id="UP000324222">
    <property type="component" value="Unassembled WGS sequence"/>
</dbReference>
<comment type="caution">
    <text evidence="1">The sequence shown here is derived from an EMBL/GenBank/DDBJ whole genome shotgun (WGS) entry which is preliminary data.</text>
</comment>
<sequence>MGRLLLPVLHHHLECFEQLPPWPPLPPPQTDNANLDEWKCVEQNSDFGKLEDFQIQPWYSGTMRAFGSAGSLSAWVRILSTVPAPGVFIRAQQCHIARALHCCVFSGYTNNCHSAKRSLPHHFPGVSS</sequence>
<reference evidence="1 2" key="1">
    <citation type="submission" date="2019-05" db="EMBL/GenBank/DDBJ databases">
        <title>Another draft genome of Portunus trituberculatus and its Hox gene families provides insights of decapod evolution.</title>
        <authorList>
            <person name="Jeong J.-H."/>
            <person name="Song I."/>
            <person name="Kim S."/>
            <person name="Choi T."/>
            <person name="Kim D."/>
            <person name="Ryu S."/>
            <person name="Kim W."/>
        </authorList>
    </citation>
    <scope>NUCLEOTIDE SEQUENCE [LARGE SCALE GENOMIC DNA]</scope>
    <source>
        <tissue evidence="1">Muscle</tissue>
    </source>
</reference>
<name>A0A5B7CID7_PORTR</name>
<protein>
    <submittedName>
        <fullName evidence="1">Uncharacterized protein</fullName>
    </submittedName>
</protein>
<dbReference type="EMBL" id="VSRR010000062">
    <property type="protein sequence ID" value="MPC09277.1"/>
    <property type="molecule type" value="Genomic_DNA"/>
</dbReference>
<accession>A0A5B7CID7</accession>
<proteinExistence type="predicted"/>
<evidence type="ECO:0000313" key="1">
    <source>
        <dbReference type="EMBL" id="MPC09277.1"/>
    </source>
</evidence>
<evidence type="ECO:0000313" key="2">
    <source>
        <dbReference type="Proteomes" id="UP000324222"/>
    </source>
</evidence>